<evidence type="ECO:0000259" key="1">
    <source>
        <dbReference type="Pfam" id="PF03486"/>
    </source>
</evidence>
<accession>A0A382UIK3</accession>
<dbReference type="Gene3D" id="3.50.50.60">
    <property type="entry name" value="FAD/NAD(P)-binding domain"/>
    <property type="match status" value="1"/>
</dbReference>
<dbReference type="InterPro" id="IPR004792">
    <property type="entry name" value="BaiN-like"/>
</dbReference>
<name>A0A382UIK3_9ZZZZ</name>
<gene>
    <name evidence="2" type="ORF">METZ01_LOCUS386960</name>
</gene>
<dbReference type="Pfam" id="PF03486">
    <property type="entry name" value="HI0933_like"/>
    <property type="match status" value="1"/>
</dbReference>
<protein>
    <recommendedName>
        <fullName evidence="1">RsdA/BaiN/AoA(So)-like Rossmann fold-like domain-containing protein</fullName>
    </recommendedName>
</protein>
<dbReference type="SUPFAM" id="SSF51905">
    <property type="entry name" value="FAD/NAD(P)-binding domain"/>
    <property type="match status" value="1"/>
</dbReference>
<reference evidence="2" key="1">
    <citation type="submission" date="2018-05" db="EMBL/GenBank/DDBJ databases">
        <authorList>
            <person name="Lanie J.A."/>
            <person name="Ng W.-L."/>
            <person name="Kazmierczak K.M."/>
            <person name="Andrzejewski T.M."/>
            <person name="Davidsen T.M."/>
            <person name="Wayne K.J."/>
            <person name="Tettelin H."/>
            <person name="Glass J.I."/>
            <person name="Rusch D."/>
            <person name="Podicherti R."/>
            <person name="Tsui H.-C.T."/>
            <person name="Winkler M.E."/>
        </authorList>
    </citation>
    <scope>NUCLEOTIDE SEQUENCE</scope>
</reference>
<dbReference type="PANTHER" id="PTHR42887:SF2">
    <property type="entry name" value="OS12G0638800 PROTEIN"/>
    <property type="match status" value="1"/>
</dbReference>
<feature type="non-terminal residue" evidence="2">
    <location>
        <position position="95"/>
    </location>
</feature>
<feature type="domain" description="RsdA/BaiN/AoA(So)-like Rossmann fold-like" evidence="1">
    <location>
        <begin position="3"/>
        <end position="93"/>
    </location>
</feature>
<proteinExistence type="predicted"/>
<dbReference type="PANTHER" id="PTHR42887">
    <property type="entry name" value="OS12G0638800 PROTEIN"/>
    <property type="match status" value="1"/>
</dbReference>
<dbReference type="InterPro" id="IPR057661">
    <property type="entry name" value="RsdA/BaiN/AoA(So)_Rossmann"/>
</dbReference>
<sequence>MDIRVLEMGSNFLTKVKISGGGRCNVTHGLEDTFDFAQHYPRGKRELIGPLSRWSQEDTVWWFRENGVELKTEEDGRIFPVTDSSQTVIDCLTGV</sequence>
<dbReference type="AlphaFoldDB" id="A0A382UIK3"/>
<dbReference type="EMBL" id="UINC01144535">
    <property type="protein sequence ID" value="SVD34106.1"/>
    <property type="molecule type" value="Genomic_DNA"/>
</dbReference>
<organism evidence="2">
    <name type="scientific">marine metagenome</name>
    <dbReference type="NCBI Taxonomy" id="408172"/>
    <lineage>
        <taxon>unclassified sequences</taxon>
        <taxon>metagenomes</taxon>
        <taxon>ecological metagenomes</taxon>
    </lineage>
</organism>
<evidence type="ECO:0000313" key="2">
    <source>
        <dbReference type="EMBL" id="SVD34106.1"/>
    </source>
</evidence>
<dbReference type="InterPro" id="IPR036188">
    <property type="entry name" value="FAD/NAD-bd_sf"/>
</dbReference>